<accession>A0A948X230</accession>
<keyword evidence="2" id="KW-0067">ATP-binding</keyword>
<gene>
    <name evidence="2" type="ORF">H9847_09370</name>
</gene>
<evidence type="ECO:0000259" key="1">
    <source>
        <dbReference type="Pfam" id="PF09820"/>
    </source>
</evidence>
<reference evidence="2" key="1">
    <citation type="journal article" date="2021" name="PeerJ">
        <title>Extensive microbial diversity within the chicken gut microbiome revealed by metagenomics and culture.</title>
        <authorList>
            <person name="Gilroy R."/>
            <person name="Ravi A."/>
            <person name="Getino M."/>
            <person name="Pursley I."/>
            <person name="Horton D.L."/>
            <person name="Alikhan N.F."/>
            <person name="Baker D."/>
            <person name="Gharbi K."/>
            <person name="Hall N."/>
            <person name="Watson M."/>
            <person name="Adriaenssens E.M."/>
            <person name="Foster-Nyarko E."/>
            <person name="Jarju S."/>
            <person name="Secka A."/>
            <person name="Antonio M."/>
            <person name="Oren A."/>
            <person name="Chaudhuri R.R."/>
            <person name="La Ragione R."/>
            <person name="Hildebrand F."/>
            <person name="Pallen M.J."/>
        </authorList>
    </citation>
    <scope>NUCLEOTIDE SEQUENCE</scope>
    <source>
        <strain evidence="2">378</strain>
    </source>
</reference>
<feature type="domain" description="AAA-ATPase-like" evidence="1">
    <location>
        <begin position="2"/>
        <end position="197"/>
    </location>
</feature>
<name>A0A948X230_9GAMM</name>
<dbReference type="Proteomes" id="UP000733611">
    <property type="component" value="Unassembled WGS sequence"/>
</dbReference>
<evidence type="ECO:0000313" key="2">
    <source>
        <dbReference type="EMBL" id="MBU3845051.1"/>
    </source>
</evidence>
<dbReference type="PANTHER" id="PTHR34825">
    <property type="entry name" value="CONSERVED PROTEIN, WITH A WEAK D-GALACTARATE DEHYDRATASE/ALTRONATE HYDROLASE DOMAIN"/>
    <property type="match status" value="1"/>
</dbReference>
<dbReference type="GO" id="GO:0005524">
    <property type="term" value="F:ATP binding"/>
    <property type="evidence" value="ECO:0007669"/>
    <property type="project" value="UniProtKB-KW"/>
</dbReference>
<comment type="caution">
    <text evidence="2">The sequence shown here is derived from an EMBL/GenBank/DDBJ whole genome shotgun (WGS) entry which is preliminary data.</text>
</comment>
<sequence length="555" mass="62880">MIYVDKTRYLYQLATINQPLLLTRPRRFGKSTLVSTLEELFLHGVAPYDGHDSLFKGLDIEPLWPQDPDNEGPFYVLHLDFWDLIKDCNSVAAFKQCLNEQILHFATESQLELKTICSAGLDVFKLLLDAVPDGSVVLLVDEYDAPLTHFLGSTDSATSEDMAQVLRGFFANVKVRAQKFRFTFITGITRLKDTSIFTAGNTIADISQDPEFGAICGVTREEIQRYFPEHLRYASSQWLQVPLEQVCAQHVEQLLNEMTEWYDGYCFDSHGATHVFCLWSILCFFREKWTDFDTFWFDSGGLPEILRKCLFNSSWPERLNLLAGESVQVSRDAFLNPSTLATMQPEVLLFQTGYLTLKTPYRGAAAPDKSSMLLGIPNKEMEDALSRLYCVDFLANTQGFKIGFIAKLRTAIDTHDETALQKCFNELLQGVDYEHYPLTQESGVTNTLYIGVSLALHIRVIVNHHEAKGRADLLFDWQQTTVVIEFKYAHKLTDCDNLLQQAVAQVLDRNYGDTFAQRQHLWRLAMVFCAESREISAVQTVSLQSFPCAGGPPAG</sequence>
<dbReference type="InterPro" id="IPR012547">
    <property type="entry name" value="PDDEXK_9"/>
</dbReference>
<organism evidence="2 3">
    <name type="scientific">Candidatus Anaerobiospirillum pullicola</name>
    <dbReference type="NCBI Taxonomy" id="2838451"/>
    <lineage>
        <taxon>Bacteria</taxon>
        <taxon>Pseudomonadati</taxon>
        <taxon>Pseudomonadota</taxon>
        <taxon>Gammaproteobacteria</taxon>
        <taxon>Aeromonadales</taxon>
        <taxon>Succinivibrionaceae</taxon>
        <taxon>Anaerobiospirillum</taxon>
    </lineage>
</organism>
<proteinExistence type="predicted"/>
<dbReference type="PANTHER" id="PTHR34825:SF1">
    <property type="entry name" value="AAA-ATPASE-LIKE DOMAIN-CONTAINING PROTEIN"/>
    <property type="match status" value="1"/>
</dbReference>
<protein>
    <submittedName>
        <fullName evidence="2">ATP-binding protein</fullName>
    </submittedName>
</protein>
<dbReference type="Pfam" id="PF09820">
    <property type="entry name" value="AAA-ATPase_like"/>
    <property type="match status" value="1"/>
</dbReference>
<reference evidence="2" key="2">
    <citation type="submission" date="2021-04" db="EMBL/GenBank/DDBJ databases">
        <authorList>
            <person name="Gilroy R."/>
        </authorList>
    </citation>
    <scope>NUCLEOTIDE SEQUENCE</scope>
    <source>
        <strain evidence="2">378</strain>
    </source>
</reference>
<dbReference type="AlphaFoldDB" id="A0A948X230"/>
<dbReference type="Pfam" id="PF08011">
    <property type="entry name" value="PDDEXK_9"/>
    <property type="match status" value="1"/>
</dbReference>
<keyword evidence="2" id="KW-0547">Nucleotide-binding</keyword>
<dbReference type="InterPro" id="IPR018631">
    <property type="entry name" value="AAA-ATPase-like_dom"/>
</dbReference>
<evidence type="ECO:0000313" key="3">
    <source>
        <dbReference type="Proteomes" id="UP000733611"/>
    </source>
</evidence>
<dbReference type="EMBL" id="JAHLFE010000189">
    <property type="protein sequence ID" value="MBU3845051.1"/>
    <property type="molecule type" value="Genomic_DNA"/>
</dbReference>